<dbReference type="RefSeq" id="WP_109280923.1">
    <property type="nucleotide sequence ID" value="NZ_JBFAUK010000006.1"/>
</dbReference>
<dbReference type="Proteomes" id="UP001552594">
    <property type="component" value="Unassembled WGS sequence"/>
</dbReference>
<keyword evidence="3" id="KW-1185">Reference proteome</keyword>
<keyword evidence="1" id="KW-0802">TPR repeat</keyword>
<dbReference type="SUPFAM" id="SSF48452">
    <property type="entry name" value="TPR-like"/>
    <property type="match status" value="1"/>
</dbReference>
<dbReference type="PROSITE" id="PS50005">
    <property type="entry name" value="TPR"/>
    <property type="match status" value="1"/>
</dbReference>
<dbReference type="Gene3D" id="1.25.40.10">
    <property type="entry name" value="Tetratricopeptide repeat domain"/>
    <property type="match status" value="1"/>
</dbReference>
<sequence>MPGQTFGEAAKEALRQRGTSLRAAARDMKYDPAYLSRVLSGKQLPSPQLARHIDKLIGANGTLAALASATNGDSISRLAKAIENPSRIDAGTVKALADVLWTQRQLEDAVGPRAVLPAMRAPLATIKDLARGARGTHRSAFVAVAAEWVQYTGWLHAAIRRDERAIDLLSRAEELADEADDPTIAAIAVSFKGYVARQQGRHRGVVRNAMAALHTPGVHPAQRCFDTLQAAQGYASAGEKREAIKMLDEAVLLTQKEVEPPPSLYWYRPPFFQMNIGMVYLGLNKYTDAVDFLKEGLDGLPEDQRSAEWTGEYRQSLQQAVGAC</sequence>
<dbReference type="InterPro" id="IPR011990">
    <property type="entry name" value="TPR-like_helical_dom_sf"/>
</dbReference>
<evidence type="ECO:0000313" key="3">
    <source>
        <dbReference type="Proteomes" id="UP001552594"/>
    </source>
</evidence>
<proteinExistence type="predicted"/>
<gene>
    <name evidence="2" type="ORF">AB0L16_10205</name>
</gene>
<reference evidence="2 3" key="1">
    <citation type="submission" date="2024-06" db="EMBL/GenBank/DDBJ databases">
        <title>The Natural Products Discovery Center: Release of the First 8490 Sequenced Strains for Exploring Actinobacteria Biosynthetic Diversity.</title>
        <authorList>
            <person name="Kalkreuter E."/>
            <person name="Kautsar S.A."/>
            <person name="Yang D."/>
            <person name="Bader C.D."/>
            <person name="Teijaro C.N."/>
            <person name="Fluegel L."/>
            <person name="Davis C.M."/>
            <person name="Simpson J.R."/>
            <person name="Lauterbach L."/>
            <person name="Steele A.D."/>
            <person name="Gui C."/>
            <person name="Meng S."/>
            <person name="Li G."/>
            <person name="Viehrig K."/>
            <person name="Ye F."/>
            <person name="Su P."/>
            <person name="Kiefer A.F."/>
            <person name="Nichols A."/>
            <person name="Cepeda A.J."/>
            <person name="Yan W."/>
            <person name="Fan B."/>
            <person name="Jiang Y."/>
            <person name="Adhikari A."/>
            <person name="Zheng C.-J."/>
            <person name="Schuster L."/>
            <person name="Cowan T.M."/>
            <person name="Smanski M.J."/>
            <person name="Chevrette M.G."/>
            <person name="De Carvalho L.P.S."/>
            <person name="Shen B."/>
        </authorList>
    </citation>
    <scope>NUCLEOTIDE SEQUENCE [LARGE SCALE GENOMIC DNA]</scope>
    <source>
        <strain evidence="2 3">NPDC052347</strain>
    </source>
</reference>
<dbReference type="Gene3D" id="1.10.260.40">
    <property type="entry name" value="lambda repressor-like DNA-binding domains"/>
    <property type="match status" value="1"/>
</dbReference>
<protein>
    <submittedName>
        <fullName evidence="2">Helix-turn-helix transcriptional regulator</fullName>
    </submittedName>
</protein>
<dbReference type="SUPFAM" id="SSF47413">
    <property type="entry name" value="lambda repressor-like DNA-binding domains"/>
    <property type="match status" value="1"/>
</dbReference>
<comment type="caution">
    <text evidence="2">The sequence shown here is derived from an EMBL/GenBank/DDBJ whole genome shotgun (WGS) entry which is preliminary data.</text>
</comment>
<dbReference type="EMBL" id="JBFAUK010000006">
    <property type="protein sequence ID" value="MEV5506837.1"/>
    <property type="molecule type" value="Genomic_DNA"/>
</dbReference>
<feature type="repeat" description="TPR" evidence="1">
    <location>
        <begin position="270"/>
        <end position="303"/>
    </location>
</feature>
<dbReference type="CDD" id="cd00093">
    <property type="entry name" value="HTH_XRE"/>
    <property type="match status" value="1"/>
</dbReference>
<dbReference type="InterPro" id="IPR001387">
    <property type="entry name" value="Cro/C1-type_HTH"/>
</dbReference>
<dbReference type="Pfam" id="PF13560">
    <property type="entry name" value="HTH_31"/>
    <property type="match status" value="1"/>
</dbReference>
<organism evidence="2 3">
    <name type="scientific">Streptomyces orinoci</name>
    <name type="common">Streptoverticillium orinoci</name>
    <dbReference type="NCBI Taxonomy" id="67339"/>
    <lineage>
        <taxon>Bacteria</taxon>
        <taxon>Bacillati</taxon>
        <taxon>Actinomycetota</taxon>
        <taxon>Actinomycetes</taxon>
        <taxon>Kitasatosporales</taxon>
        <taxon>Streptomycetaceae</taxon>
        <taxon>Streptomyces</taxon>
    </lineage>
</organism>
<accession>A0ABV3JVC3</accession>
<dbReference type="InterPro" id="IPR019734">
    <property type="entry name" value="TPR_rpt"/>
</dbReference>
<evidence type="ECO:0000256" key="1">
    <source>
        <dbReference type="PROSITE-ProRule" id="PRU00339"/>
    </source>
</evidence>
<name>A0ABV3JVC3_STRON</name>
<dbReference type="InterPro" id="IPR010982">
    <property type="entry name" value="Lambda_DNA-bd_dom_sf"/>
</dbReference>
<evidence type="ECO:0000313" key="2">
    <source>
        <dbReference type="EMBL" id="MEV5506837.1"/>
    </source>
</evidence>